<keyword evidence="1" id="KW-0378">Hydrolase</keyword>
<dbReference type="PANTHER" id="PTHR43611">
    <property type="entry name" value="ALPHA-D-GLUCOSE 1-PHOSPHATE PHOSPHATASE"/>
    <property type="match status" value="1"/>
</dbReference>
<keyword evidence="2" id="KW-1185">Reference proteome</keyword>
<dbReference type="CDD" id="cd02603">
    <property type="entry name" value="HAD_sEH-N_like"/>
    <property type="match status" value="1"/>
</dbReference>
<protein>
    <submittedName>
        <fullName evidence="1">HAD-IA family hydrolase</fullName>
    </submittedName>
</protein>
<dbReference type="SFLD" id="SFLDS00003">
    <property type="entry name" value="Haloacid_Dehalogenase"/>
    <property type="match status" value="1"/>
</dbReference>
<dbReference type="NCBIfam" id="TIGR01549">
    <property type="entry name" value="HAD-SF-IA-v1"/>
    <property type="match status" value="1"/>
</dbReference>
<dbReference type="Gene3D" id="1.10.150.240">
    <property type="entry name" value="Putative phosphatase, domain 2"/>
    <property type="match status" value="1"/>
</dbReference>
<evidence type="ECO:0000313" key="1">
    <source>
        <dbReference type="EMBL" id="NNV55433.1"/>
    </source>
</evidence>
<dbReference type="EMBL" id="WHPF01000005">
    <property type="protein sequence ID" value="NNV55433.1"/>
    <property type="molecule type" value="Genomic_DNA"/>
</dbReference>
<dbReference type="InterPro" id="IPR023198">
    <property type="entry name" value="PGP-like_dom2"/>
</dbReference>
<dbReference type="Pfam" id="PF00702">
    <property type="entry name" value="Hydrolase"/>
    <property type="match status" value="1"/>
</dbReference>
<sequence length="204" mass="23669">MQQIKNIIFDLGGIFMNINFSKTEAAFAALGISDFNKYITQHTITDLFEHLETGKISPEEFYDLFRKESGTNLSNEQIAFAWNALLLDFPLDRLQWLDAIRKKYKVYLFSNTNKIHYDAFMDLYAQQTGDTNFNGYFIKAYYSHELGLRKPYPESYLKILEEQQLLAAETVFIDDTIKNIEGAQQAGLQTIHLFHPKTVLDLDL</sequence>
<dbReference type="InterPro" id="IPR006439">
    <property type="entry name" value="HAD-SF_hydro_IA"/>
</dbReference>
<dbReference type="InterPro" id="IPR036412">
    <property type="entry name" value="HAD-like_sf"/>
</dbReference>
<dbReference type="Proteomes" id="UP000598971">
    <property type="component" value="Unassembled WGS sequence"/>
</dbReference>
<comment type="caution">
    <text evidence="1">The sequence shown here is derived from an EMBL/GenBank/DDBJ whole genome shotgun (WGS) entry which is preliminary data.</text>
</comment>
<gene>
    <name evidence="1" type="ORF">GD597_08190</name>
</gene>
<dbReference type="Gene3D" id="3.40.50.1000">
    <property type="entry name" value="HAD superfamily/HAD-like"/>
    <property type="match status" value="1"/>
</dbReference>
<dbReference type="RefSeq" id="WP_171607361.1">
    <property type="nucleotide sequence ID" value="NZ_WHPF01000005.1"/>
</dbReference>
<accession>A0A8J8FES1</accession>
<reference evidence="1" key="1">
    <citation type="submission" date="2019-10" db="EMBL/GenBank/DDBJ databases">
        <title>Draft genome sequence of Panacibacter sp. KCS-6.</title>
        <authorList>
            <person name="Yim K.J."/>
        </authorList>
    </citation>
    <scope>NUCLEOTIDE SEQUENCE</scope>
    <source>
        <strain evidence="1">KCS-6</strain>
    </source>
</reference>
<dbReference type="AlphaFoldDB" id="A0A8J8FES1"/>
<organism evidence="1 2">
    <name type="scientific">Limnovirga soli</name>
    <dbReference type="NCBI Taxonomy" id="2656915"/>
    <lineage>
        <taxon>Bacteria</taxon>
        <taxon>Pseudomonadati</taxon>
        <taxon>Bacteroidota</taxon>
        <taxon>Chitinophagia</taxon>
        <taxon>Chitinophagales</taxon>
        <taxon>Chitinophagaceae</taxon>
        <taxon>Limnovirga</taxon>
    </lineage>
</organism>
<dbReference type="PANTHER" id="PTHR43611:SF3">
    <property type="entry name" value="FLAVIN MONONUCLEOTIDE HYDROLASE 1, CHLOROPLATIC"/>
    <property type="match status" value="1"/>
</dbReference>
<dbReference type="NCBIfam" id="TIGR01509">
    <property type="entry name" value="HAD-SF-IA-v3"/>
    <property type="match status" value="1"/>
</dbReference>
<dbReference type="GO" id="GO:0016787">
    <property type="term" value="F:hydrolase activity"/>
    <property type="evidence" value="ECO:0007669"/>
    <property type="project" value="UniProtKB-KW"/>
</dbReference>
<proteinExistence type="predicted"/>
<dbReference type="InterPro" id="IPR023214">
    <property type="entry name" value="HAD_sf"/>
</dbReference>
<dbReference type="SFLD" id="SFLDG01129">
    <property type="entry name" value="C1.5:_HAD__Beta-PGM__Phosphata"/>
    <property type="match status" value="1"/>
</dbReference>
<evidence type="ECO:0000313" key="2">
    <source>
        <dbReference type="Proteomes" id="UP000598971"/>
    </source>
</evidence>
<name>A0A8J8FES1_9BACT</name>
<dbReference type="SUPFAM" id="SSF56784">
    <property type="entry name" value="HAD-like"/>
    <property type="match status" value="1"/>
</dbReference>